<keyword evidence="2 7" id="KW-0808">Transferase</keyword>
<feature type="compositionally biased region" description="Low complexity" evidence="4">
    <location>
        <begin position="258"/>
        <end position="269"/>
    </location>
</feature>
<protein>
    <submittedName>
        <fullName evidence="7">Histone-lysine N-methyltransferase ATXR3</fullName>
    </submittedName>
</protein>
<dbReference type="Pfam" id="PF00856">
    <property type="entry name" value="SET"/>
    <property type="match status" value="1"/>
</dbReference>
<dbReference type="EMBL" id="IACT01004118">
    <property type="protein sequence ID" value="LAC23327.1"/>
    <property type="molecule type" value="mRNA"/>
</dbReference>
<dbReference type="PANTHER" id="PTHR46655:SF1">
    <property type="entry name" value="HISTONE-LYSINE N-METHYLTRANSFERASE ATXR3"/>
    <property type="match status" value="1"/>
</dbReference>
<dbReference type="PROSITE" id="PS50868">
    <property type="entry name" value="POST_SET"/>
    <property type="match status" value="1"/>
</dbReference>
<feature type="domain" description="Post-SET" evidence="6">
    <location>
        <begin position="615"/>
        <end position="631"/>
    </location>
</feature>
<feature type="region of interest" description="Disordered" evidence="4">
    <location>
        <begin position="424"/>
        <end position="445"/>
    </location>
</feature>
<dbReference type="AlphaFoldDB" id="A0A6A7FXM5"/>
<feature type="region of interest" description="Disordered" evidence="4">
    <location>
        <begin position="1"/>
        <end position="67"/>
    </location>
</feature>
<dbReference type="InterPro" id="IPR001214">
    <property type="entry name" value="SET_dom"/>
</dbReference>
<feature type="domain" description="SET" evidence="5">
    <location>
        <begin position="466"/>
        <end position="605"/>
    </location>
</feature>
<evidence type="ECO:0000259" key="5">
    <source>
        <dbReference type="PROSITE" id="PS50280"/>
    </source>
</evidence>
<name>A0A6A7FXM5_9CRUS</name>
<dbReference type="PROSITE" id="PS50280">
    <property type="entry name" value="SET"/>
    <property type="match status" value="1"/>
</dbReference>
<dbReference type="GO" id="GO:0008170">
    <property type="term" value="F:N-methyltransferase activity"/>
    <property type="evidence" value="ECO:0007669"/>
    <property type="project" value="UniProtKB-ARBA"/>
</dbReference>
<dbReference type="Pfam" id="PF19633">
    <property type="entry name" value="SDG2_C"/>
    <property type="match status" value="1"/>
</dbReference>
<evidence type="ECO:0000313" key="7">
    <source>
        <dbReference type="EMBL" id="LAC23327.1"/>
    </source>
</evidence>
<dbReference type="InterPro" id="IPR003616">
    <property type="entry name" value="Post-SET_dom"/>
</dbReference>
<feature type="region of interest" description="Disordered" evidence="4">
    <location>
        <begin position="210"/>
        <end position="302"/>
    </location>
</feature>
<keyword evidence="3" id="KW-0949">S-adenosyl-L-methionine</keyword>
<dbReference type="InterPro" id="IPR046341">
    <property type="entry name" value="SET_dom_sf"/>
</dbReference>
<dbReference type="SMART" id="SM00317">
    <property type="entry name" value="SET"/>
    <property type="match status" value="1"/>
</dbReference>
<feature type="compositionally biased region" description="Low complexity" evidence="4">
    <location>
        <begin position="721"/>
        <end position="733"/>
    </location>
</feature>
<evidence type="ECO:0000256" key="1">
    <source>
        <dbReference type="ARBA" id="ARBA00022603"/>
    </source>
</evidence>
<reference evidence="7" key="1">
    <citation type="submission" date="2017-11" db="EMBL/GenBank/DDBJ databases">
        <title>The sensing device of the deep-sea amphipod.</title>
        <authorList>
            <person name="Kobayashi H."/>
            <person name="Nagahama T."/>
            <person name="Arai W."/>
            <person name="Sasagawa Y."/>
            <person name="Umeda M."/>
            <person name="Hayashi T."/>
            <person name="Nikaido I."/>
            <person name="Watanabe H."/>
            <person name="Oguri K."/>
            <person name="Kitazato H."/>
            <person name="Fujioka K."/>
            <person name="Kido Y."/>
            <person name="Takami H."/>
        </authorList>
    </citation>
    <scope>NUCLEOTIDE SEQUENCE</scope>
    <source>
        <tissue evidence="7">Whole body</tissue>
    </source>
</reference>
<dbReference type="GO" id="GO:0032259">
    <property type="term" value="P:methylation"/>
    <property type="evidence" value="ECO:0007669"/>
    <property type="project" value="UniProtKB-KW"/>
</dbReference>
<sequence>MAMKEIDAIDAELSKSMKENLSTKNESSSETDTAMKDVSKSSAELSEKDLPSPEPSQPPRKRKRTTKTAIFAPSIAHYVAYCDDDEDVSSIMKKFDAMESMRDSGEFSIDQQEQLAKKLKVEVPDVVRQAESQSMLSTMQMGYSLDDGVDSMIRLHGYYEEIWNYEPVVDGYERDLALKKLETTRRGGCQGQTCCSKSFGSIGFVAAENGKKLSRRKPQSSPSGPSRRFSSSPNTNKADQSGHQTGTPTDSQTSQPMQADQTDSQADQAKSPESKDSDQDKMSVEVSPSAATPKTAADPNNCSCRTRSVECDESCACSSLSNPCKNRAIQRGLKKVIGDDVIEVPLKGIDPFIRKRIFDTLPKKMSEKNKNFFIEQLVLPALRARCGAEDKDSSLIGAFEDVLQSCEESSRKLDIACMEARDASAAPDSETQSEDSSPPNSTKTDDVGIRDRWYYLKAAQHLYSVAESRVSDFLAYPKGIGVLVKPGKSFEAHEFLGEYVGELYPSWRWFEREATIKSVKKAVQENAPVLPEFYNMVLERHEDDPLGYDLVFVDPKKKGNYCSRFSHSCDPNAMVTVVASEGLYTIAVYTLRKISEGDEITFDYFCRTDSKDEAREAICLCGTKDCRGSFLFFSDEDSDQILHRDHSFFRRIVLIVNCDQEQTISDSEREILNKFKIKESLLNGLPIWGQKFAASVCQFIDHESKTLPDELYKLRVKSHSGSSISNRSRSGMSPEPLDLNDIKRNSDEETEIVRNKRIQTLAITLDKIKYFLRHKGQPQHSPLRVLSTVEVIERLWTSSNSLARILRKCIAPHLNATMKEKLRKILNENLPDSSDFDRLAYVRRCLITIRDFLRNLTPTKGASHFAAADIIHLFAYTTIFLEKRQYIPFKSAYAEVGVCADGSGRGVVEHCSYTSDYLWSQLDSWFLETTQSKLTRFYNLHRGSLILPDIDSCYSAEYDGVLKTPYSEYHRQSVLDSLSQKSNWPQSLHFKYKNKVNLIGSPALDDAFRKGNSEQCFTDLLSWSPFGYSTYSTREN</sequence>
<evidence type="ECO:0000256" key="3">
    <source>
        <dbReference type="ARBA" id="ARBA00022691"/>
    </source>
</evidence>
<feature type="region of interest" description="Disordered" evidence="4">
    <location>
        <begin position="721"/>
        <end position="741"/>
    </location>
</feature>
<dbReference type="GO" id="GO:0008757">
    <property type="term" value="F:S-adenosylmethionine-dependent methyltransferase activity"/>
    <property type="evidence" value="ECO:0007669"/>
    <property type="project" value="UniProtKB-ARBA"/>
</dbReference>
<feature type="compositionally biased region" description="Polar residues" evidence="4">
    <location>
        <begin position="234"/>
        <end position="257"/>
    </location>
</feature>
<dbReference type="InterPro" id="IPR045606">
    <property type="entry name" value="ATXR3_C"/>
</dbReference>
<evidence type="ECO:0000256" key="2">
    <source>
        <dbReference type="ARBA" id="ARBA00022679"/>
    </source>
</evidence>
<feature type="compositionally biased region" description="Basic and acidic residues" evidence="4">
    <location>
        <begin position="270"/>
        <end position="283"/>
    </location>
</feature>
<feature type="compositionally biased region" description="Basic and acidic residues" evidence="4">
    <location>
        <begin position="1"/>
        <end position="18"/>
    </location>
</feature>
<keyword evidence="1 7" id="KW-0489">Methyltransferase</keyword>
<feature type="compositionally biased region" description="Low complexity" evidence="4">
    <location>
        <begin position="219"/>
        <end position="233"/>
    </location>
</feature>
<feature type="compositionally biased region" description="Basic and acidic residues" evidence="4">
    <location>
        <begin position="33"/>
        <end position="51"/>
    </location>
</feature>
<organism evidence="7">
    <name type="scientific">Hirondellea gigas</name>
    <dbReference type="NCBI Taxonomy" id="1518452"/>
    <lineage>
        <taxon>Eukaryota</taxon>
        <taxon>Metazoa</taxon>
        <taxon>Ecdysozoa</taxon>
        <taxon>Arthropoda</taxon>
        <taxon>Crustacea</taxon>
        <taxon>Multicrustacea</taxon>
        <taxon>Malacostraca</taxon>
        <taxon>Eumalacostraca</taxon>
        <taxon>Peracarida</taxon>
        <taxon>Amphipoda</taxon>
        <taxon>Amphilochidea</taxon>
        <taxon>Lysianassida</taxon>
        <taxon>Lysianassidira</taxon>
        <taxon>Lysianassoidea</taxon>
        <taxon>Lysianassidae</taxon>
        <taxon>Hirondellea</taxon>
    </lineage>
</organism>
<dbReference type="SUPFAM" id="SSF82199">
    <property type="entry name" value="SET domain"/>
    <property type="match status" value="2"/>
</dbReference>
<dbReference type="GO" id="GO:0008276">
    <property type="term" value="F:protein methyltransferase activity"/>
    <property type="evidence" value="ECO:0007669"/>
    <property type="project" value="UniProtKB-ARBA"/>
</dbReference>
<evidence type="ECO:0000256" key="4">
    <source>
        <dbReference type="SAM" id="MobiDB-lite"/>
    </source>
</evidence>
<proteinExistence type="evidence at transcript level"/>
<accession>A0A6A7FXM5</accession>
<dbReference type="Gene3D" id="2.170.270.10">
    <property type="entry name" value="SET domain"/>
    <property type="match status" value="1"/>
</dbReference>
<evidence type="ECO:0000259" key="6">
    <source>
        <dbReference type="PROSITE" id="PS50868"/>
    </source>
</evidence>
<feature type="compositionally biased region" description="Polar residues" evidence="4">
    <location>
        <begin position="19"/>
        <end position="32"/>
    </location>
</feature>
<dbReference type="PANTHER" id="PTHR46655">
    <property type="entry name" value="HISTONE-LYSINE N-METHYLTRANSFERASE ATXR3"/>
    <property type="match status" value="1"/>
</dbReference>